<proteinExistence type="predicted"/>
<gene>
    <name evidence="1" type="ORF">PBRASI_LOCUS11591</name>
</gene>
<keyword evidence="2" id="KW-1185">Reference proteome</keyword>
<evidence type="ECO:0000313" key="1">
    <source>
        <dbReference type="EMBL" id="CAG8676785.1"/>
    </source>
</evidence>
<evidence type="ECO:0000313" key="2">
    <source>
        <dbReference type="Proteomes" id="UP000789739"/>
    </source>
</evidence>
<name>A0A9N9HDJ5_9GLOM</name>
<dbReference type="Proteomes" id="UP000789739">
    <property type="component" value="Unassembled WGS sequence"/>
</dbReference>
<dbReference type="OrthoDB" id="2436479at2759"/>
<organism evidence="1 2">
    <name type="scientific">Paraglomus brasilianum</name>
    <dbReference type="NCBI Taxonomy" id="144538"/>
    <lineage>
        <taxon>Eukaryota</taxon>
        <taxon>Fungi</taxon>
        <taxon>Fungi incertae sedis</taxon>
        <taxon>Mucoromycota</taxon>
        <taxon>Glomeromycotina</taxon>
        <taxon>Glomeromycetes</taxon>
        <taxon>Paraglomerales</taxon>
        <taxon>Paraglomeraceae</taxon>
        <taxon>Paraglomus</taxon>
    </lineage>
</organism>
<accession>A0A9N9HDJ5</accession>
<protein>
    <submittedName>
        <fullName evidence="1">5816_t:CDS:1</fullName>
    </submittedName>
</protein>
<dbReference type="EMBL" id="CAJVPI010006026">
    <property type="protein sequence ID" value="CAG8676785.1"/>
    <property type="molecule type" value="Genomic_DNA"/>
</dbReference>
<dbReference type="AlphaFoldDB" id="A0A9N9HDJ5"/>
<reference evidence="1" key="1">
    <citation type="submission" date="2021-06" db="EMBL/GenBank/DDBJ databases">
        <authorList>
            <person name="Kallberg Y."/>
            <person name="Tangrot J."/>
            <person name="Rosling A."/>
        </authorList>
    </citation>
    <scope>NUCLEOTIDE SEQUENCE</scope>
    <source>
        <strain evidence="1">BR232B</strain>
    </source>
</reference>
<feature type="non-terminal residue" evidence="1">
    <location>
        <position position="1"/>
    </location>
</feature>
<sequence>HSSPRQSLSIIDYIHHPYVETFPAPSPKPLQLFNNHYNQFPCLPCIYCGQLLYPEKAAWVVQEDLSTYALFQLYPSISLDDIAHPSTANFRLAIVAIWEDQQILMHTEYRSIVAIPLLPTDPYLHSYSTLANRLLQINDTLEMFVWPTAFPISQDDSVTSFQHNNVVVPNFDFAEE</sequence>
<feature type="non-terminal residue" evidence="1">
    <location>
        <position position="176"/>
    </location>
</feature>
<comment type="caution">
    <text evidence="1">The sequence shown here is derived from an EMBL/GenBank/DDBJ whole genome shotgun (WGS) entry which is preliminary data.</text>
</comment>